<reference evidence="18 19" key="1">
    <citation type="submission" date="2020-08" db="EMBL/GenBank/DDBJ databases">
        <title>Sequencing the genomes of 1000 actinobacteria strains.</title>
        <authorList>
            <person name="Klenk H.-P."/>
        </authorList>
    </citation>
    <scope>NUCLEOTIDE SEQUENCE [LARGE SCALE GENOMIC DNA]</scope>
    <source>
        <strain evidence="18 19">DSM 11053</strain>
    </source>
</reference>
<dbReference type="InterPro" id="IPR011322">
    <property type="entry name" value="N-reg_PII-like_a/b"/>
</dbReference>
<comment type="similarity">
    <text evidence="4 15">Belongs to the ATP phosphoribosyltransferase family. Long subfamily.</text>
</comment>
<evidence type="ECO:0000256" key="4">
    <source>
        <dbReference type="ARBA" id="ARBA00007955"/>
    </source>
</evidence>
<dbReference type="Proteomes" id="UP000565572">
    <property type="component" value="Unassembled WGS sequence"/>
</dbReference>
<name>A0A7W5JTS5_9ACTN</name>
<dbReference type="PANTHER" id="PTHR21403">
    <property type="entry name" value="ATP PHOSPHORIBOSYLTRANSFERASE ATP-PRTASE"/>
    <property type="match status" value="1"/>
</dbReference>
<evidence type="ECO:0000256" key="15">
    <source>
        <dbReference type="HAMAP-Rule" id="MF_00079"/>
    </source>
</evidence>
<evidence type="ECO:0000256" key="8">
    <source>
        <dbReference type="ARBA" id="ARBA00022605"/>
    </source>
</evidence>
<dbReference type="SUPFAM" id="SSF54913">
    <property type="entry name" value="GlnB-like"/>
    <property type="match status" value="1"/>
</dbReference>
<feature type="domain" description="Histidine biosynthesis HisG C-terminal" evidence="17">
    <location>
        <begin position="230"/>
        <end position="301"/>
    </location>
</feature>
<keyword evidence="12 15" id="KW-0067">ATP-binding</keyword>
<dbReference type="HAMAP" id="MF_00079">
    <property type="entry name" value="HisG_Long"/>
    <property type="match status" value="1"/>
</dbReference>
<dbReference type="NCBIfam" id="TIGR03455">
    <property type="entry name" value="HisG_C-term"/>
    <property type="match status" value="1"/>
</dbReference>
<evidence type="ECO:0000259" key="16">
    <source>
        <dbReference type="Pfam" id="PF01634"/>
    </source>
</evidence>
<organism evidence="18 19">
    <name type="scientific">Microlunatus antarcticus</name>
    <dbReference type="NCBI Taxonomy" id="53388"/>
    <lineage>
        <taxon>Bacteria</taxon>
        <taxon>Bacillati</taxon>
        <taxon>Actinomycetota</taxon>
        <taxon>Actinomycetes</taxon>
        <taxon>Propionibacteriales</taxon>
        <taxon>Propionibacteriaceae</taxon>
        <taxon>Microlunatus</taxon>
    </lineage>
</organism>
<evidence type="ECO:0000256" key="7">
    <source>
        <dbReference type="ARBA" id="ARBA00022490"/>
    </source>
</evidence>
<dbReference type="InterPro" id="IPR013820">
    <property type="entry name" value="ATP_PRibTrfase_cat"/>
</dbReference>
<evidence type="ECO:0000256" key="11">
    <source>
        <dbReference type="ARBA" id="ARBA00022741"/>
    </source>
</evidence>
<dbReference type="GO" id="GO:0005524">
    <property type="term" value="F:ATP binding"/>
    <property type="evidence" value="ECO:0007669"/>
    <property type="project" value="UniProtKB-KW"/>
</dbReference>
<keyword evidence="9 15" id="KW-0328">Glycosyltransferase</keyword>
<dbReference type="FunFam" id="3.30.70.120:FF:000003">
    <property type="entry name" value="ATP phosphoribosyltransferase"/>
    <property type="match status" value="1"/>
</dbReference>
<evidence type="ECO:0000256" key="6">
    <source>
        <dbReference type="ARBA" id="ARBA00020998"/>
    </source>
</evidence>
<evidence type="ECO:0000313" key="18">
    <source>
        <dbReference type="EMBL" id="MBB3326214.1"/>
    </source>
</evidence>
<keyword evidence="10 15" id="KW-0808">Transferase</keyword>
<keyword evidence="7 15" id="KW-0963">Cytoplasm</keyword>
<evidence type="ECO:0000256" key="12">
    <source>
        <dbReference type="ARBA" id="ARBA00022840"/>
    </source>
</evidence>
<comment type="cofactor">
    <cofactor evidence="15">
        <name>Mg(2+)</name>
        <dbReference type="ChEBI" id="CHEBI:18420"/>
    </cofactor>
</comment>
<comment type="function">
    <text evidence="14 15">Catalyzes the condensation of ATP and 5-phosphoribose 1-diphosphate to form N'-(5'-phosphoribosyl)-ATP (PR-ATP). Has a crucial role in the pathway because the rate of histidine biosynthesis seems to be controlled primarily by regulation of HisG enzymatic activity.</text>
</comment>
<dbReference type="PANTHER" id="PTHR21403:SF8">
    <property type="entry name" value="ATP PHOSPHORIBOSYLTRANSFERASE"/>
    <property type="match status" value="1"/>
</dbReference>
<dbReference type="GO" id="GO:0005737">
    <property type="term" value="C:cytoplasm"/>
    <property type="evidence" value="ECO:0007669"/>
    <property type="project" value="UniProtKB-SubCell"/>
</dbReference>
<dbReference type="InterPro" id="IPR013115">
    <property type="entry name" value="HisG_C"/>
</dbReference>
<evidence type="ECO:0000256" key="1">
    <source>
        <dbReference type="ARBA" id="ARBA00000915"/>
    </source>
</evidence>
<dbReference type="InterPro" id="IPR015867">
    <property type="entry name" value="N-reg_PII/ATP_PRibTrfase_C"/>
</dbReference>
<dbReference type="SUPFAM" id="SSF53850">
    <property type="entry name" value="Periplasmic binding protein-like II"/>
    <property type="match status" value="1"/>
</dbReference>
<dbReference type="UniPathway" id="UPA00031">
    <property type="reaction ID" value="UER00006"/>
</dbReference>
<keyword evidence="15" id="KW-0479">Metal-binding</keyword>
<dbReference type="Gene3D" id="3.30.70.120">
    <property type="match status" value="1"/>
</dbReference>
<gene>
    <name evidence="15" type="primary">hisG</name>
    <name evidence="18" type="ORF">FHX39_001158</name>
</gene>
<accession>A0A7W5JTS5</accession>
<dbReference type="PROSITE" id="PS01316">
    <property type="entry name" value="ATP_P_PHORIBOSYLTR"/>
    <property type="match status" value="1"/>
</dbReference>
<sequence length="305" mass="32474">MTSLGSVDREADRGVDGGADGGRRLIRVAVPNKGALSESASGMLREAGYRQRTDTKELVLLDEANGVEFFYLRPRDIAVYVGEGTLDVGITGRDMLLDSRAPVTEVLPLGFGRSRFRFAAPAGSGLDVPSLQGLRIATSYAGLVGGYLAERGVTARLISLDGAVETAIRLGVADVVADVVETGTTLRQAGLELFGEPLLLSEAVLIRRRDAAVPGGLEGLERRLNGVLIARNYVMMDYDVADDVMDAACAITPGFEGPTVSPLAREGWQAVRALVPRREAQQVMDDLWGLGARAILVTDIAACRF</sequence>
<evidence type="ECO:0000256" key="13">
    <source>
        <dbReference type="ARBA" id="ARBA00023102"/>
    </source>
</evidence>
<feature type="domain" description="ATP phosphoribosyltransferase catalytic" evidence="16">
    <location>
        <begin position="73"/>
        <end position="212"/>
    </location>
</feature>
<evidence type="ECO:0000256" key="10">
    <source>
        <dbReference type="ARBA" id="ARBA00022679"/>
    </source>
</evidence>
<dbReference type="InterPro" id="IPR020621">
    <property type="entry name" value="ATP-PRT_HisG_long"/>
</dbReference>
<dbReference type="Gene3D" id="3.40.190.10">
    <property type="entry name" value="Periplasmic binding protein-like II"/>
    <property type="match status" value="2"/>
</dbReference>
<dbReference type="NCBIfam" id="TIGR00070">
    <property type="entry name" value="hisG"/>
    <property type="match status" value="1"/>
</dbReference>
<evidence type="ECO:0000313" key="19">
    <source>
        <dbReference type="Proteomes" id="UP000565572"/>
    </source>
</evidence>
<comment type="pathway">
    <text evidence="3 15">Amino-acid biosynthesis; L-histidine biosynthesis; L-histidine from 5-phospho-alpha-D-ribose 1-diphosphate: step 1/9.</text>
</comment>
<evidence type="ECO:0000256" key="5">
    <source>
        <dbReference type="ARBA" id="ARBA00011946"/>
    </source>
</evidence>
<evidence type="ECO:0000256" key="9">
    <source>
        <dbReference type="ARBA" id="ARBA00022676"/>
    </source>
</evidence>
<dbReference type="InterPro" id="IPR018198">
    <property type="entry name" value="ATP_PRibTrfase_CS"/>
</dbReference>
<protein>
    <recommendedName>
        <fullName evidence="6 15">ATP phosphoribosyltransferase</fullName>
        <shortName evidence="15">ATP-PRT</shortName>
        <shortName evidence="15">ATP-PRTase</shortName>
        <ecNumber evidence="5 15">2.4.2.17</ecNumber>
    </recommendedName>
</protein>
<dbReference type="Pfam" id="PF01634">
    <property type="entry name" value="HisG"/>
    <property type="match status" value="1"/>
</dbReference>
<comment type="caution">
    <text evidence="18">The sequence shown here is derived from an EMBL/GenBank/DDBJ whole genome shotgun (WGS) entry which is preliminary data.</text>
</comment>
<dbReference type="EC" id="2.4.2.17" evidence="5 15"/>
<evidence type="ECO:0000259" key="17">
    <source>
        <dbReference type="Pfam" id="PF08029"/>
    </source>
</evidence>
<keyword evidence="8 15" id="KW-0028">Amino-acid biosynthesis</keyword>
<dbReference type="GO" id="GO:0000105">
    <property type="term" value="P:L-histidine biosynthetic process"/>
    <property type="evidence" value="ECO:0007669"/>
    <property type="project" value="UniProtKB-UniRule"/>
</dbReference>
<dbReference type="Pfam" id="PF08029">
    <property type="entry name" value="HisG_C"/>
    <property type="match status" value="1"/>
</dbReference>
<comment type="activity regulation">
    <text evidence="15">Feedback inhibited by histidine.</text>
</comment>
<evidence type="ECO:0000256" key="2">
    <source>
        <dbReference type="ARBA" id="ARBA00004496"/>
    </source>
</evidence>
<dbReference type="AlphaFoldDB" id="A0A7W5JTS5"/>
<keyword evidence="11 15" id="KW-0547">Nucleotide-binding</keyword>
<dbReference type="GO" id="GO:0000287">
    <property type="term" value="F:magnesium ion binding"/>
    <property type="evidence" value="ECO:0007669"/>
    <property type="project" value="UniProtKB-UniRule"/>
</dbReference>
<dbReference type="EMBL" id="JACHZG010000001">
    <property type="protein sequence ID" value="MBB3326214.1"/>
    <property type="molecule type" value="Genomic_DNA"/>
</dbReference>
<keyword evidence="15" id="KW-0460">Magnesium</keyword>
<comment type="subcellular location">
    <subcellularLocation>
        <location evidence="2 15">Cytoplasm</location>
    </subcellularLocation>
</comment>
<evidence type="ECO:0000256" key="3">
    <source>
        <dbReference type="ARBA" id="ARBA00004667"/>
    </source>
</evidence>
<dbReference type="GO" id="GO:0003879">
    <property type="term" value="F:ATP phosphoribosyltransferase activity"/>
    <property type="evidence" value="ECO:0007669"/>
    <property type="project" value="UniProtKB-UniRule"/>
</dbReference>
<comment type="catalytic activity">
    <reaction evidence="1 15">
        <text>1-(5-phospho-beta-D-ribosyl)-ATP + diphosphate = 5-phospho-alpha-D-ribose 1-diphosphate + ATP</text>
        <dbReference type="Rhea" id="RHEA:18473"/>
        <dbReference type="ChEBI" id="CHEBI:30616"/>
        <dbReference type="ChEBI" id="CHEBI:33019"/>
        <dbReference type="ChEBI" id="CHEBI:58017"/>
        <dbReference type="ChEBI" id="CHEBI:73183"/>
        <dbReference type="EC" id="2.4.2.17"/>
    </reaction>
</comment>
<keyword evidence="13 15" id="KW-0368">Histidine biosynthesis</keyword>
<proteinExistence type="inferred from homology"/>
<evidence type="ECO:0000256" key="14">
    <source>
        <dbReference type="ARBA" id="ARBA00024861"/>
    </source>
</evidence>
<keyword evidence="19" id="KW-1185">Reference proteome</keyword>
<dbReference type="InterPro" id="IPR001348">
    <property type="entry name" value="ATP_PRibTrfase_HisG"/>
</dbReference>